<dbReference type="PANTHER" id="PTHR43941">
    <property type="entry name" value="STRUCTURAL MAINTENANCE OF CHROMOSOMES PROTEIN 2"/>
    <property type="match status" value="1"/>
</dbReference>
<dbReference type="KEGG" id="phet:94291628"/>
<feature type="region of interest" description="Disordered" evidence="2">
    <location>
        <begin position="636"/>
        <end position="657"/>
    </location>
</feature>
<sequence>MRNHRGRSPTPGIANDEVVRATREYSIEAYREIHQRKFKSVNEELDFLRKDFVASRKTLALLHEENNRLERELLARVAEVHELQKTLEDVQRETQQRTPGQSGQADSSGYQRENYAGSERREVRGESAPWFDAGDKTRVCVDTADVDKKDTAPTRTLARTLAPCTTSLSLYAVSGKRKRLAAPVKGTSEGDDPDNADTQQLIRDLRANLARRDTSLNELQMQLSAQQNIRQTLEGDLRRLQDELSEVKKQRDALQAQLTAQEELRAATATQVGGLEARVQQLTNEKEDVQRRLTTAELLYEHASPLSGGGSSSTASGVDGKRAHAQEEALREQLQLYRSKWQAAEDQIEHLHERVSQLQRQLVGGGADVMATAGLQNPVAGEPSSAVHAVIQDAKHTADMAALRRQHQEQLQLHIEEVQRLQRRLERAQENASFHEDQLRQQRQDDARQHHGEVHALQTQLRTAQGELVKAQEDREHLARQLRRSTEQQTTVEVLRSQVDQLKQRLGEVGTELAQVRGREKEISIQAQRERLVHAKLEHDLEAAQEMLEREKVEAHYLREELVLAREQLGMHEATGASMASAARGRPSLSSTVAPGSTDAGGDAAALSSELKGYVGLMRMNTALQRRIDELEGELKRTRSTAPAGEEPEEPSKPSGPLLQQVAHLQAELAKALEDQRSLKESLEKLMKERHQLISDSQVLAKGVELLEKQLRKSRAKRARQANQGDTHSPKKNVQPPAATAGGVPPRGHLDVAEEELQESCHRDLDAHQHESRLRSRLQTARNQDRDVVVQRSDSGDLQQPQPGQKDGNEAVTQNVCPLCHGLRGSSALSVVTACVKRVASTAPCVIVHAAGATRVGNRTGVERRCRPPLLRVELGAEPVPKCKSRTQSKPASPVSKSPPSSPAPLQSSPRELRANETAPPAAKQSRPASAEQPLERTSTSPSRPCQRVYGSILPSVHYPSLVAYGCEALISETPRLHHYSS</sequence>
<feature type="region of interest" description="Disordered" evidence="2">
    <location>
        <begin position="301"/>
        <end position="327"/>
    </location>
</feature>
<protein>
    <recommendedName>
        <fullName evidence="5">Actin-interacting protein-like protein</fullName>
    </recommendedName>
</protein>
<dbReference type="RefSeq" id="XP_067756817.1">
    <property type="nucleotide sequence ID" value="XM_067901551.1"/>
</dbReference>
<feature type="region of interest" description="Disordered" evidence="2">
    <location>
        <begin position="877"/>
        <end position="946"/>
    </location>
</feature>
<feature type="region of interest" description="Disordered" evidence="2">
    <location>
        <begin position="427"/>
        <end position="451"/>
    </location>
</feature>
<evidence type="ECO:0008006" key="5">
    <source>
        <dbReference type="Google" id="ProtNLM"/>
    </source>
</evidence>
<dbReference type="GeneID" id="94291628"/>
<feature type="coiled-coil region" evidence="1">
    <location>
        <begin position="202"/>
        <end position="299"/>
    </location>
</feature>
<evidence type="ECO:0000313" key="4">
    <source>
        <dbReference type="Proteomes" id="UP000674318"/>
    </source>
</evidence>
<evidence type="ECO:0000256" key="2">
    <source>
        <dbReference type="SAM" id="MobiDB-lite"/>
    </source>
</evidence>
<feature type="coiled-coil region" evidence="1">
    <location>
        <begin position="327"/>
        <end position="361"/>
    </location>
</feature>
<accession>A0A836ITU9</accession>
<dbReference type="OrthoDB" id="273818at2759"/>
<dbReference type="EMBL" id="JAFJZO010000024">
    <property type="protein sequence ID" value="KAG5503455.1"/>
    <property type="molecule type" value="Genomic_DNA"/>
</dbReference>
<feature type="compositionally biased region" description="Low complexity" evidence="2">
    <location>
        <begin position="888"/>
        <end position="910"/>
    </location>
</feature>
<feature type="region of interest" description="Disordered" evidence="2">
    <location>
        <begin position="767"/>
        <end position="810"/>
    </location>
</feature>
<reference evidence="3 4" key="1">
    <citation type="submission" date="2021-02" db="EMBL/GenBank/DDBJ databases">
        <title>Porcisia hertigi Genome sequencing and assembly.</title>
        <authorList>
            <person name="Almutairi H."/>
            <person name="Gatherer D."/>
        </authorList>
    </citation>
    <scope>NUCLEOTIDE SEQUENCE [LARGE SCALE GENOMIC DNA]</scope>
    <source>
        <strain evidence="3 4">C119</strain>
    </source>
</reference>
<feature type="compositionally biased region" description="Polar residues" evidence="2">
    <location>
        <begin position="96"/>
        <end position="111"/>
    </location>
</feature>
<feature type="region of interest" description="Disordered" evidence="2">
    <location>
        <begin position="89"/>
        <end position="128"/>
    </location>
</feature>
<name>A0A836ITU9_9TRYP</name>
<feature type="region of interest" description="Disordered" evidence="2">
    <location>
        <begin position="711"/>
        <end position="748"/>
    </location>
</feature>
<feature type="compositionally biased region" description="Polar residues" evidence="2">
    <location>
        <begin position="792"/>
        <end position="803"/>
    </location>
</feature>
<dbReference type="PANTHER" id="PTHR43941:SF1">
    <property type="entry name" value="STRUCTURAL MAINTENANCE OF CHROMOSOMES PROTEIN 2"/>
    <property type="match status" value="1"/>
</dbReference>
<feature type="coiled-coil region" evidence="1">
    <location>
        <begin position="31"/>
        <end position="86"/>
    </location>
</feature>
<comment type="caution">
    <text evidence="3">The sequence shown here is derived from an EMBL/GenBank/DDBJ whole genome shotgun (WGS) entry which is preliminary data.</text>
</comment>
<evidence type="ECO:0000256" key="1">
    <source>
        <dbReference type="SAM" id="Coils"/>
    </source>
</evidence>
<dbReference type="AlphaFoldDB" id="A0A836ITU9"/>
<feature type="region of interest" description="Disordered" evidence="2">
    <location>
        <begin position="576"/>
        <end position="604"/>
    </location>
</feature>
<dbReference type="Proteomes" id="UP000674318">
    <property type="component" value="Chromosome 24"/>
</dbReference>
<keyword evidence="4" id="KW-1185">Reference proteome</keyword>
<keyword evidence="1" id="KW-0175">Coiled coil</keyword>
<organism evidence="3 4">
    <name type="scientific">Porcisia hertigi</name>
    <dbReference type="NCBI Taxonomy" id="2761500"/>
    <lineage>
        <taxon>Eukaryota</taxon>
        <taxon>Discoba</taxon>
        <taxon>Euglenozoa</taxon>
        <taxon>Kinetoplastea</taxon>
        <taxon>Metakinetoplastina</taxon>
        <taxon>Trypanosomatida</taxon>
        <taxon>Trypanosomatidae</taxon>
        <taxon>Leishmaniinae</taxon>
        <taxon>Porcisia</taxon>
    </lineage>
</organism>
<evidence type="ECO:0000313" key="3">
    <source>
        <dbReference type="EMBL" id="KAG5503455.1"/>
    </source>
</evidence>
<gene>
    <name evidence="3" type="ORF">JKF63_05594</name>
</gene>
<proteinExistence type="predicted"/>